<sequence length="928" mass="101133">MTCDVASRRRGTSPASRLEGGGHWPPPSLICQLDLGMVEAHLCWTMAAPLVATKLNLPILRHGIVVRQRLRQILDRSAGAKLTLISAPAGFGKTTLLADWLAQASDTGRLIAWLSLDESDNEPSAFWANLTAAIQATFAKAETAFPDLPQSGPADQGLIVALLNQLARMATPIVVILDDLHLVDRADIHEQLSFFIEHLPDHVHVVISTRADPGLPLARLRVRRDLVEIRSADLRFTSDEAAAYLDAMGFELSSADTATLEAKTEGWIAALQLAVLSLEGRDDPTAFIEEFAGTGRYIVDYLVEEVLGRLPDDLRMFLVATSALRRMSAPLCDFVLGEAGGSKPMLDRLERQNLFLVPLDSRRQWYRYHHLFADVLLAHLDAEQAQALLGIHRSASEWFEANGERAEAIHHALAARDFEWAAELIERALPQVRKHRQEALFRTWMKDIPDAIVRSRPNLAVGYAGILVSLGAFGGVEERLRMAETEGAKLENPEALLAQVELYRTALAQVRGDIEGAASHAHRVLALAPADDHLARASAAGFLGIVSWTAGELEDAIGFWTECRDGLRNQGHIADVQGTTIALADMRMTQGRLDDAERACTEALDLASRNGGPLARGAADIHASMAMLHLERGALELAREHLAKSSELGEVFGLPQYPYRLRVAQAGLALAEGRAIDAIALLREAERRYVSDFFPNVRPIPALIANAHIRLGHLDEADRWSRAAGVTADDTPTYLREFEHMTLARLLIAHGGPEAIGEALGLIDRLTHAAARGGRGGSLVTLSILAALAHQARHDTRHALESLRRAISLAEPEAIRRPFLDEGEGLAGLFAQLSKSERAGAFVSSLVPPTGDFPPPPAIEHPALIEPLSDRESDVLRMLRSDLSGPDSGRATDLPRSHMASLLRMAANREPSSRPCAGRSRHIQQCTS</sequence>
<reference evidence="3 4" key="1">
    <citation type="submission" date="2021-08" db="EMBL/GenBank/DDBJ databases">
        <title>Devosia salina sp. nov., isolated from the South China Sea sediment.</title>
        <authorList>
            <person name="Zhou Z."/>
        </authorList>
    </citation>
    <scope>NUCLEOTIDE SEQUENCE [LARGE SCALE GENOMIC DNA]</scope>
    <source>
        <strain evidence="3 4">SCS-3</strain>
    </source>
</reference>
<dbReference type="Proteomes" id="UP000825799">
    <property type="component" value="Chromosome"/>
</dbReference>
<dbReference type="InterPro" id="IPR041664">
    <property type="entry name" value="AAA_16"/>
</dbReference>
<keyword evidence="4" id="KW-1185">Reference proteome</keyword>
<dbReference type="Pfam" id="PF25873">
    <property type="entry name" value="WHD_MalT"/>
    <property type="match status" value="1"/>
</dbReference>
<gene>
    <name evidence="3" type="ORF">K1X15_03490</name>
</gene>
<dbReference type="InterPro" id="IPR041617">
    <property type="entry name" value="TPR_MalT"/>
</dbReference>
<protein>
    <submittedName>
        <fullName evidence="3">Tetratricopeptide repeat protein</fullName>
    </submittedName>
</protein>
<organism evidence="3 4">
    <name type="scientific">Devosia salina</name>
    <dbReference type="NCBI Taxonomy" id="2860336"/>
    <lineage>
        <taxon>Bacteria</taxon>
        <taxon>Pseudomonadati</taxon>
        <taxon>Pseudomonadota</taxon>
        <taxon>Alphaproteobacteria</taxon>
        <taxon>Hyphomicrobiales</taxon>
        <taxon>Devosiaceae</taxon>
        <taxon>Devosia</taxon>
    </lineage>
</organism>
<name>A0ABX8WKV4_9HYPH</name>
<evidence type="ECO:0000259" key="2">
    <source>
        <dbReference type="SMART" id="SM00382"/>
    </source>
</evidence>
<evidence type="ECO:0000313" key="3">
    <source>
        <dbReference type="EMBL" id="QYO77646.1"/>
    </source>
</evidence>
<dbReference type="EMBL" id="CP080590">
    <property type="protein sequence ID" value="QYO77646.1"/>
    <property type="molecule type" value="Genomic_DNA"/>
</dbReference>
<dbReference type="SMART" id="SM00382">
    <property type="entry name" value="AAA"/>
    <property type="match status" value="1"/>
</dbReference>
<dbReference type="SUPFAM" id="SSF52540">
    <property type="entry name" value="P-loop containing nucleoside triphosphate hydrolases"/>
    <property type="match status" value="1"/>
</dbReference>
<feature type="region of interest" description="Disordered" evidence="1">
    <location>
        <begin position="908"/>
        <end position="928"/>
    </location>
</feature>
<dbReference type="SUPFAM" id="SSF48452">
    <property type="entry name" value="TPR-like"/>
    <property type="match status" value="1"/>
</dbReference>
<dbReference type="Gene3D" id="1.25.40.10">
    <property type="entry name" value="Tetratricopeptide repeat domain"/>
    <property type="match status" value="1"/>
</dbReference>
<dbReference type="RefSeq" id="WP_220306100.1">
    <property type="nucleotide sequence ID" value="NZ_CP080590.1"/>
</dbReference>
<dbReference type="Pfam" id="PF13191">
    <property type="entry name" value="AAA_16"/>
    <property type="match status" value="1"/>
</dbReference>
<dbReference type="InterPro" id="IPR059106">
    <property type="entry name" value="WHD_MalT"/>
</dbReference>
<accession>A0ABX8WKV4</accession>
<evidence type="ECO:0000313" key="4">
    <source>
        <dbReference type="Proteomes" id="UP000825799"/>
    </source>
</evidence>
<dbReference type="Gene3D" id="3.40.50.300">
    <property type="entry name" value="P-loop containing nucleotide triphosphate hydrolases"/>
    <property type="match status" value="1"/>
</dbReference>
<feature type="domain" description="AAA+ ATPase" evidence="2">
    <location>
        <begin position="79"/>
        <end position="232"/>
    </location>
</feature>
<evidence type="ECO:0000256" key="1">
    <source>
        <dbReference type="SAM" id="MobiDB-lite"/>
    </source>
</evidence>
<dbReference type="InterPro" id="IPR003593">
    <property type="entry name" value="AAA+_ATPase"/>
</dbReference>
<dbReference type="Pfam" id="PF17874">
    <property type="entry name" value="TPR_MalT"/>
    <property type="match status" value="1"/>
</dbReference>
<proteinExistence type="predicted"/>
<dbReference type="InterPro" id="IPR011990">
    <property type="entry name" value="TPR-like_helical_dom_sf"/>
</dbReference>
<feature type="region of interest" description="Disordered" evidence="1">
    <location>
        <begin position="1"/>
        <end position="21"/>
    </location>
</feature>
<dbReference type="InterPro" id="IPR027417">
    <property type="entry name" value="P-loop_NTPase"/>
</dbReference>